<accession>A0A167GQ56</accession>
<gene>
    <name evidence="1" type="ORF">CALVIDRAFT_467097</name>
</gene>
<feature type="non-terminal residue" evidence="1">
    <location>
        <position position="1"/>
    </location>
</feature>
<dbReference type="GO" id="GO:0051536">
    <property type="term" value="F:iron-sulfur cluster binding"/>
    <property type="evidence" value="ECO:0007669"/>
    <property type="project" value="InterPro"/>
</dbReference>
<dbReference type="STRING" id="1330018.A0A167GQ56"/>
<dbReference type="SUPFAM" id="SSF52833">
    <property type="entry name" value="Thioredoxin-like"/>
    <property type="match status" value="1"/>
</dbReference>
<keyword evidence="2" id="KW-1185">Reference proteome</keyword>
<dbReference type="EMBL" id="KV417334">
    <property type="protein sequence ID" value="KZO90792.1"/>
    <property type="molecule type" value="Genomic_DNA"/>
</dbReference>
<dbReference type="InterPro" id="IPR036010">
    <property type="entry name" value="2Fe-2S_ferredoxin-like_sf"/>
</dbReference>
<dbReference type="AlphaFoldDB" id="A0A167GQ56"/>
<protein>
    <submittedName>
        <fullName evidence="1">Uncharacterized protein</fullName>
    </submittedName>
</protein>
<dbReference type="Pfam" id="PF06999">
    <property type="entry name" value="Suc_Fer-like"/>
    <property type="match status" value="1"/>
</dbReference>
<proteinExistence type="predicted"/>
<evidence type="ECO:0000313" key="2">
    <source>
        <dbReference type="Proteomes" id="UP000076738"/>
    </source>
</evidence>
<name>A0A167GQ56_CALVF</name>
<dbReference type="OrthoDB" id="10253744at2759"/>
<sequence>SDKSQETHLYVCTHAARDCRCGETGGAVFRALLAEVAGRKREDVKVREISHVGGHVWAGNVLSYPVGDWYGKITPADVPKLLDAVLSRTIWGEKWRGRGFLAPAEQAALLASAPSQPRPLAPLPARAKQDTSDRAYNVPLTFELWDGRRVRTQASLGESLMELCRALAEEGERAFDAVEGVCGGNLECATCHVYLLPPGVPLPSSPPPLGAAGGGEIEEAPPVPAMSEAEEDMLAYGIGVREGLSRLGCQIRVTRELGEWCERGGRVGVPRF</sequence>
<reference evidence="1 2" key="1">
    <citation type="journal article" date="2016" name="Mol. Biol. Evol.">
        <title>Comparative Genomics of Early-Diverging Mushroom-Forming Fungi Provides Insights into the Origins of Lignocellulose Decay Capabilities.</title>
        <authorList>
            <person name="Nagy L.G."/>
            <person name="Riley R."/>
            <person name="Tritt A."/>
            <person name="Adam C."/>
            <person name="Daum C."/>
            <person name="Floudas D."/>
            <person name="Sun H."/>
            <person name="Yadav J.S."/>
            <person name="Pangilinan J."/>
            <person name="Larsson K.H."/>
            <person name="Matsuura K."/>
            <person name="Barry K."/>
            <person name="Labutti K."/>
            <person name="Kuo R."/>
            <person name="Ohm R.A."/>
            <person name="Bhattacharya S.S."/>
            <person name="Shirouzu T."/>
            <person name="Yoshinaga Y."/>
            <person name="Martin F.M."/>
            <person name="Grigoriev I.V."/>
            <person name="Hibbett D.S."/>
        </authorList>
    </citation>
    <scope>NUCLEOTIDE SEQUENCE [LARGE SCALE GENOMIC DNA]</scope>
    <source>
        <strain evidence="1 2">TUFC12733</strain>
    </source>
</reference>
<dbReference type="Gene3D" id="3.10.20.30">
    <property type="match status" value="1"/>
</dbReference>
<evidence type="ECO:0000313" key="1">
    <source>
        <dbReference type="EMBL" id="KZO90792.1"/>
    </source>
</evidence>
<dbReference type="PANTHER" id="PTHR31902:SF14">
    <property type="entry name" value="ACTIN PATCHES DISTAL PROTEIN 1"/>
    <property type="match status" value="1"/>
</dbReference>
<organism evidence="1 2">
    <name type="scientific">Calocera viscosa (strain TUFC12733)</name>
    <dbReference type="NCBI Taxonomy" id="1330018"/>
    <lineage>
        <taxon>Eukaryota</taxon>
        <taxon>Fungi</taxon>
        <taxon>Dikarya</taxon>
        <taxon>Basidiomycota</taxon>
        <taxon>Agaricomycotina</taxon>
        <taxon>Dacrymycetes</taxon>
        <taxon>Dacrymycetales</taxon>
        <taxon>Dacrymycetaceae</taxon>
        <taxon>Calocera</taxon>
    </lineage>
</organism>
<dbReference type="InterPro" id="IPR012675">
    <property type="entry name" value="Beta-grasp_dom_sf"/>
</dbReference>
<dbReference type="SUPFAM" id="SSF54292">
    <property type="entry name" value="2Fe-2S ferredoxin-like"/>
    <property type="match status" value="1"/>
</dbReference>
<dbReference type="PANTHER" id="PTHR31902">
    <property type="entry name" value="ACTIN PATCHES DISTAL PROTEIN 1"/>
    <property type="match status" value="1"/>
</dbReference>
<dbReference type="InterPro" id="IPR036249">
    <property type="entry name" value="Thioredoxin-like_sf"/>
</dbReference>
<dbReference type="Proteomes" id="UP000076738">
    <property type="component" value="Unassembled WGS sequence"/>
</dbReference>
<dbReference type="CDD" id="cd03062">
    <property type="entry name" value="TRX_Fd_Sucrase"/>
    <property type="match status" value="1"/>
</dbReference>
<dbReference type="InterPro" id="IPR009737">
    <property type="entry name" value="Aim32/Apd1-like"/>
</dbReference>
<dbReference type="Gene3D" id="3.40.30.10">
    <property type="entry name" value="Glutaredoxin"/>
    <property type="match status" value="1"/>
</dbReference>
<feature type="non-terminal residue" evidence="1">
    <location>
        <position position="272"/>
    </location>
</feature>